<dbReference type="Gene3D" id="2.170.270.10">
    <property type="entry name" value="SET domain"/>
    <property type="match status" value="1"/>
</dbReference>
<evidence type="ECO:0000256" key="1">
    <source>
        <dbReference type="ARBA" id="ARBA00022723"/>
    </source>
</evidence>
<dbReference type="GO" id="GO:0005634">
    <property type="term" value="C:nucleus"/>
    <property type="evidence" value="ECO:0007669"/>
    <property type="project" value="TreeGrafter"/>
</dbReference>
<keyword evidence="3" id="KW-0862">Zinc</keyword>
<evidence type="ECO:0000256" key="4">
    <source>
        <dbReference type="PROSITE-ProRule" id="PRU00134"/>
    </source>
</evidence>
<dbReference type="PANTHER" id="PTHR12197:SF251">
    <property type="entry name" value="EG:BACR7C10.4 PROTEIN"/>
    <property type="match status" value="1"/>
</dbReference>
<protein>
    <submittedName>
        <fullName evidence="6">MYND-type domain-containing protein</fullName>
    </submittedName>
</protein>
<dbReference type="WBParaSite" id="MCU_006118-RB">
    <property type="protein sequence ID" value="MCU_006118-RB"/>
    <property type="gene ID" value="MCU_006118"/>
</dbReference>
<organism evidence="6">
    <name type="scientific">Mesocestoides corti</name>
    <name type="common">Flatworm</name>
    <dbReference type="NCBI Taxonomy" id="53468"/>
    <lineage>
        <taxon>Eukaryota</taxon>
        <taxon>Metazoa</taxon>
        <taxon>Spiralia</taxon>
        <taxon>Lophotrochozoa</taxon>
        <taxon>Platyhelminthes</taxon>
        <taxon>Cestoda</taxon>
        <taxon>Eucestoda</taxon>
        <taxon>Cyclophyllidea</taxon>
        <taxon>Mesocestoididae</taxon>
        <taxon>Mesocestoides</taxon>
    </lineage>
</organism>
<feature type="domain" description="MYND-type" evidence="5">
    <location>
        <begin position="35"/>
        <end position="75"/>
    </location>
</feature>
<keyword evidence="1" id="KW-0479">Metal-binding</keyword>
<reference evidence="6" key="1">
    <citation type="submission" date="2019-11" db="UniProtKB">
        <authorList>
            <consortium name="WormBaseParasite"/>
        </authorList>
    </citation>
    <scope>IDENTIFICATION</scope>
</reference>
<dbReference type="SUPFAM" id="SSF144232">
    <property type="entry name" value="HIT/MYND zinc finger-like"/>
    <property type="match status" value="1"/>
</dbReference>
<evidence type="ECO:0000256" key="2">
    <source>
        <dbReference type="ARBA" id="ARBA00022771"/>
    </source>
</evidence>
<keyword evidence="2 4" id="KW-0863">Zinc-finger</keyword>
<dbReference type="PANTHER" id="PTHR12197">
    <property type="entry name" value="HISTONE-LYSINE N-METHYLTRANSFERASE SMYD"/>
    <property type="match status" value="1"/>
</dbReference>
<dbReference type="InterPro" id="IPR002893">
    <property type="entry name" value="Znf_MYND"/>
</dbReference>
<dbReference type="PROSITE" id="PS01360">
    <property type="entry name" value="ZF_MYND_1"/>
    <property type="match status" value="1"/>
</dbReference>
<name>A0A5K3F7P4_MESCO</name>
<dbReference type="InterPro" id="IPR050869">
    <property type="entry name" value="H3K4_H4K5_MeTrfase"/>
</dbReference>
<dbReference type="InterPro" id="IPR046341">
    <property type="entry name" value="SET_dom_sf"/>
</dbReference>
<sequence>MSITMSSRTFNAGDLIWSENAVAYALHVDASKNYCAECLTPASPQPLSRCSKCRHVFYCNRVCQKTHWPVHKRECACIVSSGAFPVATLRLLFNIITSKLYKTDPMFDSLESHVDELLGCASTNLMMEQAYGMLMVFSNKTIDISKENFYRLFGMVKVNAFHLTNECGNEIGIALFRRSSKVDHSCMPNADFAFIGKQIKIIACDRIVDQSEIRISYVDALMSTKSRQAELTSGYFFVCDCKRCRDFGQDFDSRIPPCCGKRLRGPVSDLSDNRMVAWPTDEALLASSLAKYTTVAPEEVLICDECHKAYNSAIFDAFEQRTSEIHVLKDAVNLYKACSTAPDNAYLRLIYQHKQNMPFARLCRVIVTTYQLNEDNLKGEELDLVLEAGLRLMEWLQTTDWMRRRLFYCSLSCAFLGYLASVIFVLQDKLPRGEDGSGAVTLERLERFSEAFVHTTLAAAPCIKLFAPHLASVAEQLARLTAFAENLNVHI</sequence>
<dbReference type="SUPFAM" id="SSF82199">
    <property type="entry name" value="SET domain"/>
    <property type="match status" value="1"/>
</dbReference>
<dbReference type="AlphaFoldDB" id="A0A5K3F7P4"/>
<dbReference type="GO" id="GO:0008270">
    <property type="term" value="F:zinc ion binding"/>
    <property type="evidence" value="ECO:0007669"/>
    <property type="project" value="UniProtKB-KW"/>
</dbReference>
<dbReference type="Gene3D" id="6.10.140.2220">
    <property type="match status" value="1"/>
</dbReference>
<evidence type="ECO:0000256" key="3">
    <source>
        <dbReference type="ARBA" id="ARBA00022833"/>
    </source>
</evidence>
<dbReference type="Gene3D" id="1.10.220.160">
    <property type="match status" value="1"/>
</dbReference>
<proteinExistence type="predicted"/>
<evidence type="ECO:0000313" key="6">
    <source>
        <dbReference type="WBParaSite" id="MCU_006118-RB"/>
    </source>
</evidence>
<accession>A0A5K3F7P4</accession>
<dbReference type="Pfam" id="PF01753">
    <property type="entry name" value="zf-MYND"/>
    <property type="match status" value="1"/>
</dbReference>
<evidence type="ECO:0000259" key="5">
    <source>
        <dbReference type="PROSITE" id="PS50865"/>
    </source>
</evidence>
<dbReference type="PROSITE" id="PS50865">
    <property type="entry name" value="ZF_MYND_2"/>
    <property type="match status" value="1"/>
</dbReference>